<reference evidence="2 3" key="1">
    <citation type="submission" date="2024-01" db="EMBL/GenBank/DDBJ databases">
        <title>The genomes of 5 underutilized Papilionoideae crops provide insights into root nodulation and disease resistanc.</title>
        <authorList>
            <person name="Yuan L."/>
        </authorList>
    </citation>
    <scope>NUCLEOTIDE SEQUENCE [LARGE SCALE GENOMIC DNA]</scope>
    <source>
        <strain evidence="2">ZHUSHIDOU_FW_LH</strain>
        <tissue evidence="2">Leaf</tissue>
    </source>
</reference>
<evidence type="ECO:0000313" key="3">
    <source>
        <dbReference type="Proteomes" id="UP001372338"/>
    </source>
</evidence>
<gene>
    <name evidence="2" type="ORF">RIF29_40397</name>
</gene>
<name>A0AAN9HNF2_CROPI</name>
<dbReference type="GO" id="GO:0006995">
    <property type="term" value="P:cellular response to nitrogen starvation"/>
    <property type="evidence" value="ECO:0007669"/>
    <property type="project" value="InterPro"/>
</dbReference>
<dbReference type="InterPro" id="IPR038930">
    <property type="entry name" value="CEP13/CEP14"/>
</dbReference>
<comment type="caution">
    <text evidence="2">The sequence shown here is derived from an EMBL/GenBank/DDBJ whole genome shotgun (WGS) entry which is preliminary data.</text>
</comment>
<keyword evidence="3" id="KW-1185">Reference proteome</keyword>
<dbReference type="GO" id="GO:0006970">
    <property type="term" value="P:response to osmotic stress"/>
    <property type="evidence" value="ECO:0007669"/>
    <property type="project" value="InterPro"/>
</dbReference>
<dbReference type="AlphaFoldDB" id="A0AAN9HNF2"/>
<feature type="chain" id="PRO_5042901071" evidence="1">
    <location>
        <begin position="25"/>
        <end position="101"/>
    </location>
</feature>
<proteinExistence type="predicted"/>
<dbReference type="Proteomes" id="UP001372338">
    <property type="component" value="Unassembled WGS sequence"/>
</dbReference>
<feature type="signal peptide" evidence="1">
    <location>
        <begin position="1"/>
        <end position="24"/>
    </location>
</feature>
<protein>
    <submittedName>
        <fullName evidence="2">Uncharacterized protein</fullName>
    </submittedName>
</protein>
<evidence type="ECO:0000313" key="2">
    <source>
        <dbReference type="EMBL" id="KAK7245550.1"/>
    </source>
</evidence>
<dbReference type="EMBL" id="JAYWIO010000008">
    <property type="protein sequence ID" value="KAK7245550.1"/>
    <property type="molecule type" value="Genomic_DNA"/>
</dbReference>
<keyword evidence="1" id="KW-0732">Signal</keyword>
<dbReference type="PANTHER" id="PTHR37180:SF2">
    <property type="entry name" value="PRECURSOR OF CEP14"/>
    <property type="match status" value="1"/>
</dbReference>
<accession>A0AAN9HNF2</accession>
<organism evidence="2 3">
    <name type="scientific">Crotalaria pallida</name>
    <name type="common">Smooth rattlebox</name>
    <name type="synonym">Crotalaria striata</name>
    <dbReference type="NCBI Taxonomy" id="3830"/>
    <lineage>
        <taxon>Eukaryota</taxon>
        <taxon>Viridiplantae</taxon>
        <taxon>Streptophyta</taxon>
        <taxon>Embryophyta</taxon>
        <taxon>Tracheophyta</taxon>
        <taxon>Spermatophyta</taxon>
        <taxon>Magnoliopsida</taxon>
        <taxon>eudicotyledons</taxon>
        <taxon>Gunneridae</taxon>
        <taxon>Pentapetalae</taxon>
        <taxon>rosids</taxon>
        <taxon>fabids</taxon>
        <taxon>Fabales</taxon>
        <taxon>Fabaceae</taxon>
        <taxon>Papilionoideae</taxon>
        <taxon>50 kb inversion clade</taxon>
        <taxon>genistoids sensu lato</taxon>
        <taxon>core genistoids</taxon>
        <taxon>Crotalarieae</taxon>
        <taxon>Crotalaria</taxon>
    </lineage>
</organism>
<dbReference type="PANTHER" id="PTHR37180">
    <property type="entry name" value="PRECURSOR OF CEP14"/>
    <property type="match status" value="1"/>
</dbReference>
<dbReference type="PROSITE" id="PS51257">
    <property type="entry name" value="PROKAR_LIPOPROTEIN"/>
    <property type="match status" value="1"/>
</dbReference>
<sequence length="101" mass="11052">MARFATFLVLFLVLFTSLCSCSQGRKLHLGHAKNKHSKKVNPPSSSNKSLFFSSLPKGTVPYSAPSKKGHAIQVDEKLIERHLISTDRILLRSVPSPGAGH</sequence>
<evidence type="ECO:0000256" key="1">
    <source>
        <dbReference type="SAM" id="SignalP"/>
    </source>
</evidence>